<evidence type="ECO:0000313" key="3">
    <source>
        <dbReference type="EMBL" id="KAH0744871.1"/>
    </source>
</evidence>
<evidence type="ECO:0000256" key="1">
    <source>
        <dbReference type="ARBA" id="ARBA00004170"/>
    </source>
</evidence>
<comment type="subcellular location">
    <subcellularLocation>
        <location evidence="1">Membrane</location>
        <topology evidence="1">Peripheral membrane protein</topology>
    </subcellularLocation>
</comment>
<dbReference type="PROSITE" id="PS50846">
    <property type="entry name" value="HMA_2"/>
    <property type="match status" value="1"/>
</dbReference>
<dbReference type="Proteomes" id="UP000826656">
    <property type="component" value="Unassembled WGS sequence"/>
</dbReference>
<comment type="caution">
    <text evidence="3">The sequence shown here is derived from an EMBL/GenBank/DDBJ whole genome shotgun (WGS) entry which is preliminary data.</text>
</comment>
<proteinExistence type="predicted"/>
<feature type="domain" description="HMA" evidence="2">
    <location>
        <begin position="92"/>
        <end position="162"/>
    </location>
</feature>
<dbReference type="Gene3D" id="3.30.70.100">
    <property type="match status" value="2"/>
</dbReference>
<reference evidence="3 4" key="1">
    <citation type="journal article" date="2021" name="bioRxiv">
        <title>Chromosome-scale and haplotype-resolved genome assembly of a tetraploid potato cultivar.</title>
        <authorList>
            <person name="Sun H."/>
            <person name="Jiao W.-B."/>
            <person name="Krause K."/>
            <person name="Campoy J.A."/>
            <person name="Goel M."/>
            <person name="Folz-Donahue K."/>
            <person name="Kukat C."/>
            <person name="Huettel B."/>
            <person name="Schneeberger K."/>
        </authorList>
    </citation>
    <scope>NUCLEOTIDE SEQUENCE [LARGE SCALE GENOMIC DNA]</scope>
    <source>
        <strain evidence="3">SolTubOtavaFocal</strain>
        <tissue evidence="3">Leaves</tissue>
    </source>
</reference>
<protein>
    <recommendedName>
        <fullName evidence="2">HMA domain-containing protein</fullName>
    </recommendedName>
</protein>
<dbReference type="EMBL" id="JAIVGD010000023">
    <property type="protein sequence ID" value="KAH0744871.1"/>
    <property type="molecule type" value="Genomic_DNA"/>
</dbReference>
<dbReference type="InterPro" id="IPR006121">
    <property type="entry name" value="HMA_dom"/>
</dbReference>
<accession>A0ABQ7UEY4</accession>
<dbReference type="InterPro" id="IPR044296">
    <property type="entry name" value="HIPP46"/>
</dbReference>
<keyword evidence="4" id="KW-1185">Reference proteome</keyword>
<name>A0ABQ7UEY4_SOLTU</name>
<organism evidence="3 4">
    <name type="scientific">Solanum tuberosum</name>
    <name type="common">Potato</name>
    <dbReference type="NCBI Taxonomy" id="4113"/>
    <lineage>
        <taxon>Eukaryota</taxon>
        <taxon>Viridiplantae</taxon>
        <taxon>Streptophyta</taxon>
        <taxon>Embryophyta</taxon>
        <taxon>Tracheophyta</taxon>
        <taxon>Spermatophyta</taxon>
        <taxon>Magnoliopsida</taxon>
        <taxon>eudicotyledons</taxon>
        <taxon>Gunneridae</taxon>
        <taxon>Pentapetalae</taxon>
        <taxon>asterids</taxon>
        <taxon>lamiids</taxon>
        <taxon>Solanales</taxon>
        <taxon>Solanaceae</taxon>
        <taxon>Solanoideae</taxon>
        <taxon>Solaneae</taxon>
        <taxon>Solanum</taxon>
    </lineage>
</organism>
<evidence type="ECO:0000259" key="2">
    <source>
        <dbReference type="PROSITE" id="PS50846"/>
    </source>
</evidence>
<evidence type="ECO:0000313" key="4">
    <source>
        <dbReference type="Proteomes" id="UP000826656"/>
    </source>
</evidence>
<dbReference type="PANTHER" id="PTHR46371">
    <property type="entry name" value="OS04G0464100 PROTEIN"/>
    <property type="match status" value="1"/>
</dbReference>
<sequence>MTIAATLPGVVNVSLDEEKKLLTVIGEGIDAVELVNIIRKKVGFANIVNQGPVPVEKKEEKEKIKVDPPVKFVEEEELKRPKKRDQIDTHHQQKVVIRLSLNGNDQKCRTKAFKIAVSQSGVESAAITGDGKNQLEVVGEVDAATLTSLLRKNLGQADLVSVGPAGGGPAAAAPAPAVAAAAMVQSQPGSYYYAYPSYQYPVYQVTDSYGESNCSIM</sequence>
<gene>
    <name evidence="3" type="ORF">KY290_032864</name>
</gene>